<organism evidence="10 11">
    <name type="scientific">Blepharisma stoltei</name>
    <dbReference type="NCBI Taxonomy" id="1481888"/>
    <lineage>
        <taxon>Eukaryota</taxon>
        <taxon>Sar</taxon>
        <taxon>Alveolata</taxon>
        <taxon>Ciliophora</taxon>
        <taxon>Postciliodesmatophora</taxon>
        <taxon>Heterotrichea</taxon>
        <taxon>Heterotrichida</taxon>
        <taxon>Blepharismidae</taxon>
        <taxon>Blepharisma</taxon>
    </lineage>
</organism>
<comment type="caution">
    <text evidence="10">The sequence shown here is derived from an EMBL/GenBank/DDBJ whole genome shotgun (WGS) entry which is preliminary data.</text>
</comment>
<keyword evidence="2" id="KW-0032">Aminotransferase</keyword>
<dbReference type="NCBIfam" id="NF010006">
    <property type="entry name" value="PRK13479.1"/>
    <property type="match status" value="1"/>
</dbReference>
<keyword evidence="3" id="KW-0808">Transferase</keyword>
<dbReference type="InterPro" id="IPR015421">
    <property type="entry name" value="PyrdxlP-dep_Trfase_major"/>
</dbReference>
<protein>
    <recommendedName>
        <fullName evidence="9">Aminotransferase class V domain-containing protein</fullName>
    </recommendedName>
</protein>
<keyword evidence="11" id="KW-1185">Reference proteome</keyword>
<evidence type="ECO:0000256" key="1">
    <source>
        <dbReference type="ARBA" id="ARBA00001933"/>
    </source>
</evidence>
<evidence type="ECO:0000313" key="10">
    <source>
        <dbReference type="EMBL" id="CAG9335627.1"/>
    </source>
</evidence>
<dbReference type="Gene3D" id="3.90.1150.10">
    <property type="entry name" value="Aspartate Aminotransferase, domain 1"/>
    <property type="match status" value="1"/>
</dbReference>
<sequence>MLLSNLRALRFFSQAKLFTPGPLSTTMTVKQAMLVDVNRSRHMVEVNQWLENTLLSIAGLSQPKYRVIFLQGSGTFTVEGMIGSTFDRTKRGKSLVVANGAYGERVAKICKIVGIPHKVLRYEDNQVVRPEDVEREMDDEVTHVFCVHSETTSGLLNPIVDVGQAVKGKKKDAIYLVDAVSSFGGVDFDFKKAGIDYLATSSNKLLQGVPGFGIVFCNTEHLDTCEGNSHSWGIDIYLRYQEMLRTGEHIMLTPPFQPILAFRQALEEFLAEGGVKARQAKYQRNQRALQEEMSKNGFQLYINPAHQGWIINTYLQPKDPRFSFQKLYNYLADRGMLIYPGKVAKVESFRIGTIGELTEADMRLCAKYVREACEEMGLQFPLNN</sequence>
<dbReference type="HAMAP" id="MF_01376">
    <property type="entry name" value="PhnW_aminotrans_5"/>
    <property type="match status" value="1"/>
</dbReference>
<evidence type="ECO:0000256" key="7">
    <source>
        <dbReference type="PIRSR" id="PIRSR000524-1"/>
    </source>
</evidence>
<dbReference type="EMBL" id="CAJZBQ010000062">
    <property type="protein sequence ID" value="CAG9335627.1"/>
    <property type="molecule type" value="Genomic_DNA"/>
</dbReference>
<dbReference type="InterPro" id="IPR024169">
    <property type="entry name" value="SP_NH2Trfase/AEP_transaminase"/>
</dbReference>
<dbReference type="GO" id="GO:0047304">
    <property type="term" value="F:2-aminoethylphosphonate-pyruvate transaminase activity"/>
    <property type="evidence" value="ECO:0007669"/>
    <property type="project" value="UniProtKB-EC"/>
</dbReference>
<accession>A0AAU9KDR7</accession>
<keyword evidence="4 8" id="KW-0663">Pyridoxal phosphate</keyword>
<evidence type="ECO:0000259" key="9">
    <source>
        <dbReference type="Pfam" id="PF00266"/>
    </source>
</evidence>
<evidence type="ECO:0000256" key="8">
    <source>
        <dbReference type="PIRSR" id="PIRSR000524-50"/>
    </source>
</evidence>
<reference evidence="10" key="1">
    <citation type="submission" date="2021-09" db="EMBL/GenBank/DDBJ databases">
        <authorList>
            <consortium name="AG Swart"/>
            <person name="Singh M."/>
            <person name="Singh A."/>
            <person name="Seah K."/>
            <person name="Emmerich C."/>
        </authorList>
    </citation>
    <scope>NUCLEOTIDE SEQUENCE</scope>
    <source>
        <strain evidence="10">ATCC30299</strain>
    </source>
</reference>
<dbReference type="PIRSF" id="PIRSF000524">
    <property type="entry name" value="SPT"/>
    <property type="match status" value="1"/>
</dbReference>
<evidence type="ECO:0000256" key="3">
    <source>
        <dbReference type="ARBA" id="ARBA00022679"/>
    </source>
</evidence>
<comment type="catalytic activity">
    <reaction evidence="6">
        <text>(2-aminoethyl)phosphonate + pyruvate = phosphonoacetaldehyde + L-alanine</text>
        <dbReference type="Rhea" id="RHEA:17021"/>
        <dbReference type="ChEBI" id="CHEBI:15361"/>
        <dbReference type="ChEBI" id="CHEBI:57418"/>
        <dbReference type="ChEBI" id="CHEBI:57972"/>
        <dbReference type="ChEBI" id="CHEBI:58383"/>
        <dbReference type="EC" id="2.6.1.37"/>
    </reaction>
</comment>
<keyword evidence="5" id="KW-0670">Pyruvate</keyword>
<dbReference type="Proteomes" id="UP001162131">
    <property type="component" value="Unassembled WGS sequence"/>
</dbReference>
<dbReference type="AlphaFoldDB" id="A0AAU9KDR7"/>
<evidence type="ECO:0000313" key="11">
    <source>
        <dbReference type="Proteomes" id="UP001162131"/>
    </source>
</evidence>
<dbReference type="PANTHER" id="PTHR42778">
    <property type="entry name" value="2-AMINOETHYLPHOSPHONATE--PYRUVATE TRANSAMINASE"/>
    <property type="match status" value="1"/>
</dbReference>
<dbReference type="GO" id="GO:0019700">
    <property type="term" value="P:organic phosphonate catabolic process"/>
    <property type="evidence" value="ECO:0007669"/>
    <property type="project" value="InterPro"/>
</dbReference>
<evidence type="ECO:0000256" key="6">
    <source>
        <dbReference type="ARBA" id="ARBA00049460"/>
    </source>
</evidence>
<comment type="cofactor">
    <cofactor evidence="1 8">
        <name>pyridoxal 5'-phosphate</name>
        <dbReference type="ChEBI" id="CHEBI:597326"/>
    </cofactor>
</comment>
<dbReference type="InterPro" id="IPR012703">
    <property type="entry name" value="NH2EtPonate_pyrv_transaminase"/>
</dbReference>
<dbReference type="PANTHER" id="PTHR42778:SF1">
    <property type="entry name" value="2-AMINOETHYLPHOSPHONATE--PYRUVATE TRANSAMINASE"/>
    <property type="match status" value="1"/>
</dbReference>
<dbReference type="InterPro" id="IPR015422">
    <property type="entry name" value="PyrdxlP-dep_Trfase_small"/>
</dbReference>
<proteinExistence type="inferred from homology"/>
<dbReference type="SUPFAM" id="SSF53383">
    <property type="entry name" value="PLP-dependent transferases"/>
    <property type="match status" value="1"/>
</dbReference>
<feature type="domain" description="Aminotransferase class V" evidence="9">
    <location>
        <begin position="45"/>
        <end position="335"/>
    </location>
</feature>
<evidence type="ECO:0000256" key="2">
    <source>
        <dbReference type="ARBA" id="ARBA00022576"/>
    </source>
</evidence>
<name>A0AAU9KDR7_9CILI</name>
<evidence type="ECO:0000256" key="5">
    <source>
        <dbReference type="ARBA" id="ARBA00023317"/>
    </source>
</evidence>
<dbReference type="Pfam" id="PF00266">
    <property type="entry name" value="Aminotran_5"/>
    <property type="match status" value="1"/>
</dbReference>
<dbReference type="Gene3D" id="3.40.640.10">
    <property type="entry name" value="Type I PLP-dependent aspartate aminotransferase-like (Major domain)"/>
    <property type="match status" value="1"/>
</dbReference>
<feature type="binding site" evidence="7">
    <location>
        <position position="350"/>
    </location>
    <ligand>
        <name>substrate</name>
    </ligand>
</feature>
<gene>
    <name evidence="10" type="ORF">BSTOLATCC_MIC64092</name>
</gene>
<evidence type="ECO:0000256" key="4">
    <source>
        <dbReference type="ARBA" id="ARBA00022898"/>
    </source>
</evidence>
<feature type="modified residue" description="N6-(pyridoxal phosphate)lysine" evidence="8">
    <location>
        <position position="204"/>
    </location>
</feature>
<dbReference type="InterPro" id="IPR000192">
    <property type="entry name" value="Aminotrans_V_dom"/>
</dbReference>
<dbReference type="InterPro" id="IPR015424">
    <property type="entry name" value="PyrdxlP-dep_Trfase"/>
</dbReference>